<gene>
    <name evidence="2" type="ORF">CQW23_08431</name>
</gene>
<dbReference type="InterPro" id="IPR055357">
    <property type="entry name" value="LRR_At1g61320_AtMIF1"/>
</dbReference>
<name>A0A2G2X952_CAPBA</name>
<keyword evidence="3" id="KW-1185">Reference proteome</keyword>
<dbReference type="AlphaFoldDB" id="A0A2G2X952"/>
<dbReference type="Gene3D" id="3.80.10.10">
    <property type="entry name" value="Ribonuclease Inhibitor"/>
    <property type="match status" value="1"/>
</dbReference>
<dbReference type="InterPro" id="IPR032675">
    <property type="entry name" value="LRR_dom_sf"/>
</dbReference>
<evidence type="ECO:0000259" key="1">
    <source>
        <dbReference type="Pfam" id="PF23622"/>
    </source>
</evidence>
<dbReference type="STRING" id="33114.A0A2G2X952"/>
<organism evidence="2 3">
    <name type="scientific">Capsicum baccatum</name>
    <name type="common">Peruvian pepper</name>
    <dbReference type="NCBI Taxonomy" id="33114"/>
    <lineage>
        <taxon>Eukaryota</taxon>
        <taxon>Viridiplantae</taxon>
        <taxon>Streptophyta</taxon>
        <taxon>Embryophyta</taxon>
        <taxon>Tracheophyta</taxon>
        <taxon>Spermatophyta</taxon>
        <taxon>Magnoliopsida</taxon>
        <taxon>eudicotyledons</taxon>
        <taxon>Gunneridae</taxon>
        <taxon>Pentapetalae</taxon>
        <taxon>asterids</taxon>
        <taxon>lamiids</taxon>
        <taxon>Solanales</taxon>
        <taxon>Solanaceae</taxon>
        <taxon>Solanoideae</taxon>
        <taxon>Capsiceae</taxon>
        <taxon>Capsicum</taxon>
    </lineage>
</organism>
<dbReference type="PANTHER" id="PTHR47186:SF3">
    <property type="entry name" value="OS09G0267800 PROTEIN"/>
    <property type="match status" value="1"/>
</dbReference>
<evidence type="ECO:0000313" key="2">
    <source>
        <dbReference type="EMBL" id="PHT53969.1"/>
    </source>
</evidence>
<proteinExistence type="predicted"/>
<dbReference type="OrthoDB" id="1265116at2759"/>
<dbReference type="SUPFAM" id="SSF52058">
    <property type="entry name" value="L domain-like"/>
    <property type="match status" value="1"/>
</dbReference>
<feature type="domain" description="At1g61320/AtMIF1 LRR" evidence="1">
    <location>
        <begin position="39"/>
        <end position="169"/>
    </location>
</feature>
<protein>
    <recommendedName>
        <fullName evidence="1">At1g61320/AtMIF1 LRR domain-containing protein</fullName>
    </recommendedName>
</protein>
<reference evidence="2 3" key="1">
    <citation type="journal article" date="2017" name="Genome Biol.">
        <title>New reference genome sequences of hot pepper reveal the massive evolution of plant disease-resistance genes by retroduplication.</title>
        <authorList>
            <person name="Kim S."/>
            <person name="Park J."/>
            <person name="Yeom S.I."/>
            <person name="Kim Y.M."/>
            <person name="Seo E."/>
            <person name="Kim K.T."/>
            <person name="Kim M.S."/>
            <person name="Lee J.M."/>
            <person name="Cheong K."/>
            <person name="Shin H.S."/>
            <person name="Kim S.B."/>
            <person name="Han K."/>
            <person name="Lee J."/>
            <person name="Park M."/>
            <person name="Lee H.A."/>
            <person name="Lee H.Y."/>
            <person name="Lee Y."/>
            <person name="Oh S."/>
            <person name="Lee J.H."/>
            <person name="Choi E."/>
            <person name="Choi E."/>
            <person name="Lee S.E."/>
            <person name="Jeon J."/>
            <person name="Kim H."/>
            <person name="Choi G."/>
            <person name="Song H."/>
            <person name="Lee J."/>
            <person name="Lee S.C."/>
            <person name="Kwon J.K."/>
            <person name="Lee H.Y."/>
            <person name="Koo N."/>
            <person name="Hong Y."/>
            <person name="Kim R.W."/>
            <person name="Kang W.H."/>
            <person name="Huh J.H."/>
            <person name="Kang B.C."/>
            <person name="Yang T.J."/>
            <person name="Lee Y.H."/>
            <person name="Bennetzen J.L."/>
            <person name="Choi D."/>
        </authorList>
    </citation>
    <scope>NUCLEOTIDE SEQUENCE [LARGE SCALE GENOMIC DNA]</scope>
    <source>
        <strain evidence="3">cv. PBC81</strain>
    </source>
</reference>
<evidence type="ECO:0000313" key="3">
    <source>
        <dbReference type="Proteomes" id="UP000224567"/>
    </source>
</evidence>
<dbReference type="Proteomes" id="UP000224567">
    <property type="component" value="Unassembled WGS sequence"/>
</dbReference>
<comment type="caution">
    <text evidence="2">The sequence shown here is derived from an EMBL/GenBank/DDBJ whole genome shotgun (WGS) entry which is preliminary data.</text>
</comment>
<dbReference type="Pfam" id="PF23622">
    <property type="entry name" value="LRR_At1g61320_AtMIF1"/>
    <property type="match status" value="1"/>
</dbReference>
<reference evidence="3" key="2">
    <citation type="journal article" date="2017" name="J. Anim. Genet.">
        <title>Multiple reference genome sequences of hot pepper reveal the massive evolution of plant disease resistance genes by retroduplication.</title>
        <authorList>
            <person name="Kim S."/>
            <person name="Park J."/>
            <person name="Yeom S.-I."/>
            <person name="Kim Y.-M."/>
            <person name="Seo E."/>
            <person name="Kim K.-T."/>
            <person name="Kim M.-S."/>
            <person name="Lee J.M."/>
            <person name="Cheong K."/>
            <person name="Shin H.-S."/>
            <person name="Kim S.-B."/>
            <person name="Han K."/>
            <person name="Lee J."/>
            <person name="Park M."/>
            <person name="Lee H.-A."/>
            <person name="Lee H.-Y."/>
            <person name="Lee Y."/>
            <person name="Oh S."/>
            <person name="Lee J.H."/>
            <person name="Choi E."/>
            <person name="Choi E."/>
            <person name="Lee S.E."/>
            <person name="Jeon J."/>
            <person name="Kim H."/>
            <person name="Choi G."/>
            <person name="Song H."/>
            <person name="Lee J."/>
            <person name="Lee S.-C."/>
            <person name="Kwon J.-K."/>
            <person name="Lee H.-Y."/>
            <person name="Koo N."/>
            <person name="Hong Y."/>
            <person name="Kim R.W."/>
            <person name="Kang W.-H."/>
            <person name="Huh J.H."/>
            <person name="Kang B.-C."/>
            <person name="Yang T.-J."/>
            <person name="Lee Y.-H."/>
            <person name="Bennetzen J.L."/>
            <person name="Choi D."/>
        </authorList>
    </citation>
    <scope>NUCLEOTIDE SEQUENCE [LARGE SCALE GENOMIC DNA]</scope>
    <source>
        <strain evidence="3">cv. PBC81</strain>
    </source>
</reference>
<accession>A0A2G2X952</accession>
<dbReference type="EMBL" id="MLFT02000003">
    <property type="protein sequence ID" value="PHT53969.1"/>
    <property type="molecule type" value="Genomic_DNA"/>
</dbReference>
<sequence>MAGPVRNSAFLQDAVNELRNQGTGNVQVLRLDGPEELEGVDLSTEAFEPMKKLRVLIIKTAVNLVVVDMWGSDIEDFDLNLQSCPKLTELNLSYCEHLKKIPNFNGVQSLEILQLQRCSRLREIYQSICQLYIHELPICLGDMQSLRSICASYTAIAQLPEFVDKLKYLRTLEVGCLCLVPNQGRVIKSLSTFLTSLALEIYGLSEAAFRVDGSLYW</sequence>
<dbReference type="PANTHER" id="PTHR47186">
    <property type="entry name" value="LEUCINE-RICH REPEAT-CONTAINING PROTEIN 57"/>
    <property type="match status" value="1"/>
</dbReference>